<evidence type="ECO:0000256" key="1">
    <source>
        <dbReference type="SAM" id="MobiDB-lite"/>
    </source>
</evidence>
<dbReference type="EMBL" id="BTRK01000006">
    <property type="protein sequence ID" value="GMR57218.1"/>
    <property type="molecule type" value="Genomic_DNA"/>
</dbReference>
<proteinExistence type="predicted"/>
<feature type="region of interest" description="Disordered" evidence="1">
    <location>
        <begin position="44"/>
        <end position="77"/>
    </location>
</feature>
<keyword evidence="3" id="KW-1185">Reference proteome</keyword>
<dbReference type="AlphaFoldDB" id="A0AAN5D630"/>
<evidence type="ECO:0000313" key="2">
    <source>
        <dbReference type="EMBL" id="GMR57218.1"/>
    </source>
</evidence>
<sequence length="77" mass="9568">YNRVRKHFRHHLSSLDNDLCEGFVCPSHDFNRCLQYSRCTVGQRRRHGRMGRKRRRRNVRRWRSNRRMGRNEPWSDG</sequence>
<name>A0AAN5D630_9BILA</name>
<gene>
    <name evidence="2" type="ORF">PMAYCL1PPCAC_27413</name>
</gene>
<protein>
    <submittedName>
        <fullName evidence="2">Uncharacterized protein</fullName>
    </submittedName>
</protein>
<accession>A0AAN5D630</accession>
<feature type="non-terminal residue" evidence="2">
    <location>
        <position position="77"/>
    </location>
</feature>
<dbReference type="Proteomes" id="UP001328107">
    <property type="component" value="Unassembled WGS sequence"/>
</dbReference>
<feature type="non-terminal residue" evidence="2">
    <location>
        <position position="1"/>
    </location>
</feature>
<feature type="compositionally biased region" description="Basic residues" evidence="1">
    <location>
        <begin position="44"/>
        <end position="68"/>
    </location>
</feature>
<organism evidence="2 3">
    <name type="scientific">Pristionchus mayeri</name>
    <dbReference type="NCBI Taxonomy" id="1317129"/>
    <lineage>
        <taxon>Eukaryota</taxon>
        <taxon>Metazoa</taxon>
        <taxon>Ecdysozoa</taxon>
        <taxon>Nematoda</taxon>
        <taxon>Chromadorea</taxon>
        <taxon>Rhabditida</taxon>
        <taxon>Rhabditina</taxon>
        <taxon>Diplogasteromorpha</taxon>
        <taxon>Diplogasteroidea</taxon>
        <taxon>Neodiplogasteridae</taxon>
        <taxon>Pristionchus</taxon>
    </lineage>
</organism>
<reference evidence="3" key="1">
    <citation type="submission" date="2022-10" db="EMBL/GenBank/DDBJ databases">
        <title>Genome assembly of Pristionchus species.</title>
        <authorList>
            <person name="Yoshida K."/>
            <person name="Sommer R.J."/>
        </authorList>
    </citation>
    <scope>NUCLEOTIDE SEQUENCE [LARGE SCALE GENOMIC DNA]</scope>
    <source>
        <strain evidence="3">RS5460</strain>
    </source>
</reference>
<evidence type="ECO:0000313" key="3">
    <source>
        <dbReference type="Proteomes" id="UP001328107"/>
    </source>
</evidence>
<comment type="caution">
    <text evidence="2">The sequence shown here is derived from an EMBL/GenBank/DDBJ whole genome shotgun (WGS) entry which is preliminary data.</text>
</comment>